<reference evidence="1 2" key="1">
    <citation type="journal article" date="2014" name="Genome Announc.">
        <title>Draft Genome Sequence of the Boron-Tolerant and Moderately Halotolerant Bacterium Gracilibacillus boraciitolerans JCM 21714T.</title>
        <authorList>
            <person name="Ahmed I."/>
            <person name="Oshima K."/>
            <person name="Suda W."/>
            <person name="Kitamura K."/>
            <person name="Iida T."/>
            <person name="Ohmori Y."/>
            <person name="Fujiwara T."/>
            <person name="Hattori M."/>
            <person name="Ohkuma M."/>
        </authorList>
    </citation>
    <scope>NUCLEOTIDE SEQUENCE [LARGE SCALE GENOMIC DNA]</scope>
    <source>
        <strain evidence="1 2">JCM 21714</strain>
    </source>
</reference>
<evidence type="ECO:0000313" key="2">
    <source>
        <dbReference type="Proteomes" id="UP000019102"/>
    </source>
</evidence>
<dbReference type="STRING" id="1298598.JCM21714_2247"/>
<dbReference type="Proteomes" id="UP000019102">
    <property type="component" value="Unassembled WGS sequence"/>
</dbReference>
<organism evidence="1 2">
    <name type="scientific">Gracilibacillus boraciitolerans JCM 21714</name>
    <dbReference type="NCBI Taxonomy" id="1298598"/>
    <lineage>
        <taxon>Bacteria</taxon>
        <taxon>Bacillati</taxon>
        <taxon>Bacillota</taxon>
        <taxon>Bacilli</taxon>
        <taxon>Bacillales</taxon>
        <taxon>Bacillaceae</taxon>
        <taxon>Gracilibacillus</taxon>
    </lineage>
</organism>
<keyword evidence="2" id="KW-1185">Reference proteome</keyword>
<dbReference type="EMBL" id="BAVS01000010">
    <property type="protein sequence ID" value="GAE93194.1"/>
    <property type="molecule type" value="Genomic_DNA"/>
</dbReference>
<name>W4VK99_9BACI</name>
<gene>
    <name evidence="1" type="ORF">JCM21714_2247</name>
</gene>
<proteinExistence type="predicted"/>
<comment type="caution">
    <text evidence="1">The sequence shown here is derived from an EMBL/GenBank/DDBJ whole genome shotgun (WGS) entry which is preliminary data.</text>
</comment>
<protein>
    <submittedName>
        <fullName evidence="1">Uncharacterized protein</fullName>
    </submittedName>
</protein>
<sequence>MHEPFRKLAQTIEQNLPEGFKLVMQYGMPSFVVPLSTFPKGYHCEKNTPLPF</sequence>
<dbReference type="eggNOG" id="COG5646">
    <property type="taxonomic scope" value="Bacteria"/>
</dbReference>
<dbReference type="AlphaFoldDB" id="W4VK99"/>
<accession>W4VK99</accession>
<evidence type="ECO:0000313" key="1">
    <source>
        <dbReference type="EMBL" id="GAE93194.1"/>
    </source>
</evidence>